<comment type="similarity">
    <text evidence="2">Belongs to the plant self-incompatibility (S1) protein family.</text>
</comment>
<feature type="chain" id="PRO_5041692632" description="S-protein homolog" evidence="6">
    <location>
        <begin position="35"/>
        <end position="132"/>
    </location>
</feature>
<dbReference type="Gramene" id="rna-AYBTSS11_LOCUS1100">
    <property type="protein sequence ID" value="CAJ1819160.1"/>
    <property type="gene ID" value="gene-AYBTSS11_LOCUS1100"/>
</dbReference>
<dbReference type="Proteomes" id="UP001189624">
    <property type="component" value="Chromosome 1"/>
</dbReference>
<reference evidence="7" key="1">
    <citation type="submission" date="2023-10" db="EMBL/GenBank/DDBJ databases">
        <authorList>
            <person name="Domelevo Entfellner J.-B."/>
        </authorList>
    </citation>
    <scope>NUCLEOTIDE SEQUENCE</scope>
</reference>
<evidence type="ECO:0000256" key="3">
    <source>
        <dbReference type="ARBA" id="ARBA00022471"/>
    </source>
</evidence>
<proteinExistence type="inferred from homology"/>
<evidence type="ECO:0000313" key="8">
    <source>
        <dbReference type="Proteomes" id="UP001189624"/>
    </source>
</evidence>
<accession>A0AA86V927</accession>
<evidence type="ECO:0000256" key="6">
    <source>
        <dbReference type="SAM" id="SignalP"/>
    </source>
</evidence>
<dbReference type="InterPro" id="IPR010264">
    <property type="entry name" value="Self-incomp_S1"/>
</dbReference>
<evidence type="ECO:0000313" key="7">
    <source>
        <dbReference type="EMBL" id="CAJ1819160.1"/>
    </source>
</evidence>
<organism evidence="7 8">
    <name type="scientific">Sphenostylis stenocarpa</name>
    <dbReference type="NCBI Taxonomy" id="92480"/>
    <lineage>
        <taxon>Eukaryota</taxon>
        <taxon>Viridiplantae</taxon>
        <taxon>Streptophyta</taxon>
        <taxon>Embryophyta</taxon>
        <taxon>Tracheophyta</taxon>
        <taxon>Spermatophyta</taxon>
        <taxon>Magnoliopsida</taxon>
        <taxon>eudicotyledons</taxon>
        <taxon>Gunneridae</taxon>
        <taxon>Pentapetalae</taxon>
        <taxon>rosids</taxon>
        <taxon>fabids</taxon>
        <taxon>Fabales</taxon>
        <taxon>Fabaceae</taxon>
        <taxon>Papilionoideae</taxon>
        <taxon>50 kb inversion clade</taxon>
        <taxon>NPAAA clade</taxon>
        <taxon>indigoferoid/millettioid clade</taxon>
        <taxon>Phaseoleae</taxon>
        <taxon>Sphenostylis</taxon>
    </lineage>
</organism>
<keyword evidence="8" id="KW-1185">Reference proteome</keyword>
<dbReference type="EMBL" id="OY731398">
    <property type="protein sequence ID" value="CAJ1819160.1"/>
    <property type="molecule type" value="Genomic_DNA"/>
</dbReference>
<gene>
    <name evidence="7" type="ORF">AYBTSS11_LOCUS1100</name>
</gene>
<protein>
    <recommendedName>
        <fullName evidence="9">S-protein homolog</fullName>
    </recommendedName>
</protein>
<dbReference type="AlphaFoldDB" id="A0AA86V927"/>
<keyword evidence="5 6" id="KW-0732">Signal</keyword>
<sequence>MGMFGKSASSLTLTLKLWVVVVLVSCAKNGRVVGQLIIEVTNTLDNGSLDLTVSCPNIGPASYLLRPGAFHQWINGCAAAESGGPPFLCSFKWNGASRMFNMYDPSRDSDCEECHWYVKETGPYMKTTVMDH</sequence>
<keyword evidence="4" id="KW-0964">Secreted</keyword>
<evidence type="ECO:0000256" key="1">
    <source>
        <dbReference type="ARBA" id="ARBA00004613"/>
    </source>
</evidence>
<evidence type="ECO:0000256" key="5">
    <source>
        <dbReference type="ARBA" id="ARBA00022729"/>
    </source>
</evidence>
<evidence type="ECO:0008006" key="9">
    <source>
        <dbReference type="Google" id="ProtNLM"/>
    </source>
</evidence>
<name>A0AA86V927_9FABA</name>
<evidence type="ECO:0000256" key="4">
    <source>
        <dbReference type="ARBA" id="ARBA00022525"/>
    </source>
</evidence>
<comment type="subcellular location">
    <subcellularLocation>
        <location evidence="1">Secreted</location>
    </subcellularLocation>
</comment>
<keyword evidence="3" id="KW-0713">Self-incompatibility</keyword>
<dbReference type="GO" id="GO:0060320">
    <property type="term" value="P:rejection of self pollen"/>
    <property type="evidence" value="ECO:0007669"/>
    <property type="project" value="UniProtKB-KW"/>
</dbReference>
<dbReference type="GO" id="GO:0005576">
    <property type="term" value="C:extracellular region"/>
    <property type="evidence" value="ECO:0007669"/>
    <property type="project" value="UniProtKB-SubCell"/>
</dbReference>
<dbReference type="Pfam" id="PF05938">
    <property type="entry name" value="Self-incomp_S1"/>
    <property type="match status" value="1"/>
</dbReference>
<feature type="signal peptide" evidence="6">
    <location>
        <begin position="1"/>
        <end position="34"/>
    </location>
</feature>
<evidence type="ECO:0000256" key="2">
    <source>
        <dbReference type="ARBA" id="ARBA00005581"/>
    </source>
</evidence>